<feature type="region of interest" description="Disordered" evidence="1">
    <location>
        <begin position="1"/>
        <end position="25"/>
    </location>
</feature>
<proteinExistence type="predicted"/>
<comment type="caution">
    <text evidence="2">The sequence shown here is derived from an EMBL/GenBank/DDBJ whole genome shotgun (WGS) entry which is preliminary data.</text>
</comment>
<reference evidence="2" key="1">
    <citation type="journal article" date="2015" name="Nature">
        <title>Complex archaea that bridge the gap between prokaryotes and eukaryotes.</title>
        <authorList>
            <person name="Spang A."/>
            <person name="Saw J.H."/>
            <person name="Jorgensen S.L."/>
            <person name="Zaremba-Niedzwiedzka K."/>
            <person name="Martijn J."/>
            <person name="Lind A.E."/>
            <person name="van Eijk R."/>
            <person name="Schleper C."/>
            <person name="Guy L."/>
            <person name="Ettema T.J."/>
        </authorList>
    </citation>
    <scope>NUCLEOTIDE SEQUENCE</scope>
</reference>
<dbReference type="AlphaFoldDB" id="A0A0F9RNU9"/>
<sequence length="72" mass="7931">MKVIKVKKTKDGVSHGAGNTGNESCSEVQMEIDKAMSIGDAIAHETRKLGKDEEYQLEINGKNSGRILTRRK</sequence>
<evidence type="ECO:0000256" key="1">
    <source>
        <dbReference type="SAM" id="MobiDB-lite"/>
    </source>
</evidence>
<organism evidence="2">
    <name type="scientific">marine sediment metagenome</name>
    <dbReference type="NCBI Taxonomy" id="412755"/>
    <lineage>
        <taxon>unclassified sequences</taxon>
        <taxon>metagenomes</taxon>
        <taxon>ecological metagenomes</taxon>
    </lineage>
</organism>
<gene>
    <name evidence="2" type="ORF">LCGC14_0872640</name>
</gene>
<accession>A0A0F9RNU9</accession>
<protein>
    <submittedName>
        <fullName evidence="2">Uncharacterized protein</fullName>
    </submittedName>
</protein>
<dbReference type="EMBL" id="LAZR01002704">
    <property type="protein sequence ID" value="KKN26636.1"/>
    <property type="molecule type" value="Genomic_DNA"/>
</dbReference>
<evidence type="ECO:0000313" key="2">
    <source>
        <dbReference type="EMBL" id="KKN26636.1"/>
    </source>
</evidence>
<name>A0A0F9RNU9_9ZZZZ</name>